<gene>
    <name evidence="7" type="ORF">BABINDRAFT_162430</name>
</gene>
<keyword evidence="8" id="KW-1185">Reference proteome</keyword>
<evidence type="ECO:0000313" key="8">
    <source>
        <dbReference type="Proteomes" id="UP000094336"/>
    </source>
</evidence>
<keyword evidence="5 6" id="KW-0472">Membrane</keyword>
<dbReference type="GeneID" id="30147201"/>
<dbReference type="PROSITE" id="PS01114">
    <property type="entry name" value="GPR1_FUN34_YAAH"/>
    <property type="match status" value="1"/>
</dbReference>
<dbReference type="InterPro" id="IPR000791">
    <property type="entry name" value="Gpr1/Fun34/SatP-like"/>
</dbReference>
<dbReference type="GO" id="GO:0005886">
    <property type="term" value="C:plasma membrane"/>
    <property type="evidence" value="ECO:0007669"/>
    <property type="project" value="TreeGrafter"/>
</dbReference>
<evidence type="ECO:0000256" key="6">
    <source>
        <dbReference type="SAM" id="Phobius"/>
    </source>
</evidence>
<protein>
    <submittedName>
        <fullName evidence="7">Uncharacterized protein</fullName>
    </submittedName>
</protein>
<evidence type="ECO:0000256" key="3">
    <source>
        <dbReference type="ARBA" id="ARBA00022692"/>
    </source>
</evidence>
<dbReference type="Pfam" id="PF01184">
    <property type="entry name" value="Gpr1_Fun34_YaaH"/>
    <property type="match status" value="1"/>
</dbReference>
<dbReference type="InterPro" id="IPR051633">
    <property type="entry name" value="AceTr"/>
</dbReference>
<keyword evidence="4 6" id="KW-1133">Transmembrane helix</keyword>
<dbReference type="Proteomes" id="UP000094336">
    <property type="component" value="Unassembled WGS sequence"/>
</dbReference>
<feature type="transmembrane region" description="Helical" evidence="6">
    <location>
        <begin position="109"/>
        <end position="128"/>
    </location>
</feature>
<dbReference type="InterPro" id="IPR047622">
    <property type="entry name" value="GPR1_FUN34_YAAH"/>
</dbReference>
<dbReference type="NCBIfam" id="NF038013">
    <property type="entry name" value="AceTr_1"/>
    <property type="match status" value="1"/>
</dbReference>
<proteinExistence type="inferred from homology"/>
<reference evidence="8" key="1">
    <citation type="submission" date="2016-05" db="EMBL/GenBank/DDBJ databases">
        <title>Comparative genomics of biotechnologically important yeasts.</title>
        <authorList>
            <consortium name="DOE Joint Genome Institute"/>
            <person name="Riley R."/>
            <person name="Haridas S."/>
            <person name="Wolfe K.H."/>
            <person name="Lopes M.R."/>
            <person name="Hittinger C.T."/>
            <person name="Goker M."/>
            <person name="Salamov A."/>
            <person name="Wisecaver J."/>
            <person name="Long T.M."/>
            <person name="Aerts A.L."/>
            <person name="Barry K."/>
            <person name="Choi C."/>
            <person name="Clum A."/>
            <person name="Coughlan A.Y."/>
            <person name="Deshpande S."/>
            <person name="Douglass A.P."/>
            <person name="Hanson S.J."/>
            <person name="Klenk H.-P."/>
            <person name="Labutti K."/>
            <person name="Lapidus A."/>
            <person name="Lindquist E."/>
            <person name="Lipzen A."/>
            <person name="Meier-Kolthoff J.P."/>
            <person name="Ohm R.A."/>
            <person name="Otillar R.P."/>
            <person name="Pangilinan J."/>
            <person name="Peng Y."/>
            <person name="Rokas A."/>
            <person name="Rosa C.A."/>
            <person name="Scheuner C."/>
            <person name="Sibirny A.A."/>
            <person name="Slot J.C."/>
            <person name="Stielow J.B."/>
            <person name="Sun H."/>
            <person name="Kurtzman C.P."/>
            <person name="Blackwell M."/>
            <person name="Grigoriev I.V."/>
            <person name="Jeffries T.W."/>
        </authorList>
    </citation>
    <scope>NUCLEOTIDE SEQUENCE [LARGE SCALE GENOMIC DNA]</scope>
    <source>
        <strain evidence="8">NRRL Y-12698</strain>
    </source>
</reference>
<dbReference type="GO" id="GO:0015123">
    <property type="term" value="F:acetate transmembrane transporter activity"/>
    <property type="evidence" value="ECO:0007669"/>
    <property type="project" value="TreeGrafter"/>
</dbReference>
<feature type="transmembrane region" description="Helical" evidence="6">
    <location>
        <begin position="200"/>
        <end position="221"/>
    </location>
</feature>
<evidence type="ECO:0000256" key="2">
    <source>
        <dbReference type="ARBA" id="ARBA00005587"/>
    </source>
</evidence>
<comment type="subcellular location">
    <subcellularLocation>
        <location evidence="1">Membrane</location>
        <topology evidence="1">Multi-pass membrane protein</topology>
    </subcellularLocation>
</comment>
<organism evidence="7 8">
    <name type="scientific">Babjeviella inositovora NRRL Y-12698</name>
    <dbReference type="NCBI Taxonomy" id="984486"/>
    <lineage>
        <taxon>Eukaryota</taxon>
        <taxon>Fungi</taxon>
        <taxon>Dikarya</taxon>
        <taxon>Ascomycota</taxon>
        <taxon>Saccharomycotina</taxon>
        <taxon>Pichiomycetes</taxon>
        <taxon>Serinales incertae sedis</taxon>
        <taxon>Babjeviella</taxon>
    </lineage>
</organism>
<sequence length="272" mass="29487">MSVDLERGDFDTRSIHSKSSIHDQDAVHDIAKIRTSGNNAEWIHIGKQKFLREDLQQAFGGNLNPDKYAAPSSHKFGNPAPLGLSAFALTTFVLSVCNAKAMGITTPNVVVGLAFFYGGFVQFCAGMWEIVLENTFGATALASYGGFWMSYAAIQTDFFGVIAAYEGHEEQLTDALGFYLLAWSIFTYMLCLCTMKSTLAFFLLFFFLANTFLLLSIGAFTGSAGTSQAGGILGIVTAFLGWYNAFSGLANSQNSYITVSALPLPDLSAKRR</sequence>
<name>A0A1E3QM62_9ASCO</name>
<evidence type="ECO:0000256" key="4">
    <source>
        <dbReference type="ARBA" id="ARBA00022989"/>
    </source>
</evidence>
<dbReference type="OrthoDB" id="3648309at2759"/>
<dbReference type="EMBL" id="KV454434">
    <property type="protein sequence ID" value="ODQ78740.1"/>
    <property type="molecule type" value="Genomic_DNA"/>
</dbReference>
<comment type="similarity">
    <text evidence="2">Belongs to the acetate uptake transporter (AceTr) (TC 2.A.96) family.</text>
</comment>
<feature type="transmembrane region" description="Helical" evidence="6">
    <location>
        <begin position="176"/>
        <end position="193"/>
    </location>
</feature>
<accession>A0A1E3QM62</accession>
<feature type="transmembrane region" description="Helical" evidence="6">
    <location>
        <begin position="227"/>
        <end position="246"/>
    </location>
</feature>
<feature type="transmembrane region" description="Helical" evidence="6">
    <location>
        <begin position="80"/>
        <end position="97"/>
    </location>
</feature>
<evidence type="ECO:0000256" key="5">
    <source>
        <dbReference type="ARBA" id="ARBA00023136"/>
    </source>
</evidence>
<keyword evidence="3 6" id="KW-0812">Transmembrane</keyword>
<dbReference type="AlphaFoldDB" id="A0A1E3QM62"/>
<evidence type="ECO:0000313" key="7">
    <source>
        <dbReference type="EMBL" id="ODQ78740.1"/>
    </source>
</evidence>
<evidence type="ECO:0000256" key="1">
    <source>
        <dbReference type="ARBA" id="ARBA00004141"/>
    </source>
</evidence>
<dbReference type="PANTHER" id="PTHR31123">
    <property type="entry name" value="ACCUMULATION OF DYADS PROTEIN 2-RELATED"/>
    <property type="match status" value="1"/>
</dbReference>
<dbReference type="STRING" id="984486.A0A1E3QM62"/>
<dbReference type="RefSeq" id="XP_018984068.1">
    <property type="nucleotide sequence ID" value="XM_019129348.1"/>
</dbReference>
<dbReference type="PANTHER" id="PTHR31123:SF1">
    <property type="entry name" value="ACCUMULATION OF DYADS PROTEIN 2-RELATED"/>
    <property type="match status" value="1"/>
</dbReference>